<organism evidence="1">
    <name type="scientific">Candidatus Kentrum sp. LFY</name>
    <dbReference type="NCBI Taxonomy" id="2126342"/>
    <lineage>
        <taxon>Bacteria</taxon>
        <taxon>Pseudomonadati</taxon>
        <taxon>Pseudomonadota</taxon>
        <taxon>Gammaproteobacteria</taxon>
        <taxon>Candidatus Kentrum</taxon>
    </lineage>
</organism>
<name>A0A450UA91_9GAMM</name>
<evidence type="ECO:0000313" key="2">
    <source>
        <dbReference type="EMBL" id="VFJ91896.1"/>
    </source>
</evidence>
<sequence>MFSLLGNPDFLFRCLSGFLLEGMIQNHEPFTTRKSEDSEGIAANIDPNFPNLIRTNQFLEISGGNKFDLFHQLENPSKLIFVCNFFSIGFPPKIGIIEKSVGYGKNCTRGNLLGLLRGQ</sequence>
<dbReference type="EMBL" id="CAADFH010000019">
    <property type="protein sequence ID" value="VFJ91896.1"/>
    <property type="molecule type" value="Genomic_DNA"/>
</dbReference>
<reference evidence="1" key="1">
    <citation type="submission" date="2019-02" db="EMBL/GenBank/DDBJ databases">
        <authorList>
            <person name="Gruber-Vodicka R. H."/>
            <person name="Seah K. B. B."/>
        </authorList>
    </citation>
    <scope>NUCLEOTIDE SEQUENCE</scope>
    <source>
        <strain evidence="2">BECK_M6</strain>
        <strain evidence="1">BECK_M7</strain>
    </source>
</reference>
<protein>
    <submittedName>
        <fullName evidence="1">Uncharacterized protein</fullName>
    </submittedName>
</protein>
<dbReference type="EMBL" id="CAADFF010000013">
    <property type="protein sequence ID" value="VFJ88998.1"/>
    <property type="molecule type" value="Genomic_DNA"/>
</dbReference>
<accession>A0A450UA91</accession>
<proteinExistence type="predicted"/>
<evidence type="ECO:0000313" key="1">
    <source>
        <dbReference type="EMBL" id="VFJ88998.1"/>
    </source>
</evidence>
<dbReference type="AlphaFoldDB" id="A0A450UA91"/>
<gene>
    <name evidence="2" type="ORF">BECKLFY1418A_GA0070994_101910</name>
    <name evidence="1" type="ORF">BECKLFY1418B_GA0070995_101324</name>
</gene>